<evidence type="ECO:0000256" key="5">
    <source>
        <dbReference type="ARBA" id="ARBA00023251"/>
    </source>
</evidence>
<sequence length="309" mass="33887">MANVVQCRNVVRDFGRFRALDDVSFEVQHGEIFGIIGPNGAGKTTLLNCLEGLDRPSSGDIEVLGLDPVGEKDALTQRVGVQLQNAALPPRLTVRDALEMYSALYVRTRPWRDLLRELGIEDKANTRIEKLSGGERQRAFVALALLNQPELAFLDELTTALDPQSRRNMWEIIEQVRDNGTTVVLTTHYMEEAERLCDRVAIVDAGRLVAMDTVPALIREHGGGTSATITLHSAPTETLDLFDISGLTHCQVNGSELSFHGSPEALQAVLMKLSENNLTIASLDTTSPRLEDVFLALTGRSIEAKEKAS</sequence>
<dbReference type="InterPro" id="IPR017871">
    <property type="entry name" value="ABC_transporter-like_CS"/>
</dbReference>
<dbReference type="CDD" id="cd03230">
    <property type="entry name" value="ABC_DR_subfamily_A"/>
    <property type="match status" value="1"/>
</dbReference>
<name>A0ABN4CC74_9CORY</name>
<dbReference type="RefSeq" id="WP_006821473.1">
    <property type="nucleotide sequence ID" value="NZ_CP004350.1"/>
</dbReference>
<dbReference type="GeneID" id="82876896"/>
<feature type="domain" description="ABC transporter" evidence="7">
    <location>
        <begin position="5"/>
        <end position="230"/>
    </location>
</feature>
<evidence type="ECO:0000259" key="6">
    <source>
        <dbReference type="PROSITE" id="PS50017"/>
    </source>
</evidence>
<dbReference type="Proteomes" id="UP000019226">
    <property type="component" value="Chromosome"/>
</dbReference>
<evidence type="ECO:0000256" key="2">
    <source>
        <dbReference type="ARBA" id="ARBA00022448"/>
    </source>
</evidence>
<dbReference type="PROSITE" id="PS50893">
    <property type="entry name" value="ABC_TRANSPORTER_2"/>
    <property type="match status" value="1"/>
</dbReference>
<dbReference type="SMART" id="SM00382">
    <property type="entry name" value="AAA"/>
    <property type="match status" value="1"/>
</dbReference>
<dbReference type="InterPro" id="IPR003439">
    <property type="entry name" value="ABC_transporter-like_ATP-bd"/>
</dbReference>
<dbReference type="InterPro" id="IPR000488">
    <property type="entry name" value="Death_dom"/>
</dbReference>
<keyword evidence="2" id="KW-0813">Transport</keyword>
<evidence type="ECO:0000259" key="7">
    <source>
        <dbReference type="PROSITE" id="PS50893"/>
    </source>
</evidence>
<dbReference type="EMBL" id="CP004350">
    <property type="protein sequence ID" value="AHI19293.1"/>
    <property type="molecule type" value="Genomic_DNA"/>
</dbReference>
<keyword evidence="9" id="KW-1185">Reference proteome</keyword>
<proteinExistence type="predicted"/>
<evidence type="ECO:0000313" key="8">
    <source>
        <dbReference type="EMBL" id="AHI19293.1"/>
    </source>
</evidence>
<organism evidence="8 9">
    <name type="scientific">Corynebacterium casei LMG S-19264</name>
    <dbReference type="NCBI Taxonomy" id="1285583"/>
    <lineage>
        <taxon>Bacteria</taxon>
        <taxon>Bacillati</taxon>
        <taxon>Actinomycetota</taxon>
        <taxon>Actinomycetes</taxon>
        <taxon>Mycobacteriales</taxon>
        <taxon>Corynebacteriaceae</taxon>
        <taxon>Corynebacterium</taxon>
    </lineage>
</organism>
<accession>A0ABN4CC74</accession>
<dbReference type="Pfam" id="PF00005">
    <property type="entry name" value="ABC_tran"/>
    <property type="match status" value="1"/>
</dbReference>
<protein>
    <submittedName>
        <fullName evidence="8">ABC transporter-like protein</fullName>
    </submittedName>
</protein>
<evidence type="ECO:0000256" key="1">
    <source>
        <dbReference type="ARBA" id="ARBA00004202"/>
    </source>
</evidence>
<evidence type="ECO:0000256" key="3">
    <source>
        <dbReference type="ARBA" id="ARBA00022741"/>
    </source>
</evidence>
<keyword evidence="3" id="KW-0547">Nucleotide-binding</keyword>
<keyword evidence="5" id="KW-0046">Antibiotic resistance</keyword>
<evidence type="ECO:0000256" key="4">
    <source>
        <dbReference type="ARBA" id="ARBA00022840"/>
    </source>
</evidence>
<evidence type="ECO:0000313" key="9">
    <source>
        <dbReference type="Proteomes" id="UP000019226"/>
    </source>
</evidence>
<dbReference type="InterPro" id="IPR027417">
    <property type="entry name" value="P-loop_NTPase"/>
</dbReference>
<dbReference type="PANTHER" id="PTHR42711">
    <property type="entry name" value="ABC TRANSPORTER ATP-BINDING PROTEIN"/>
    <property type="match status" value="1"/>
</dbReference>
<dbReference type="Gene3D" id="3.40.50.300">
    <property type="entry name" value="P-loop containing nucleotide triphosphate hydrolases"/>
    <property type="match status" value="1"/>
</dbReference>
<dbReference type="PROSITE" id="PS50017">
    <property type="entry name" value="DEATH_DOMAIN"/>
    <property type="match status" value="1"/>
</dbReference>
<dbReference type="PANTHER" id="PTHR42711:SF16">
    <property type="entry name" value="ABC TRANSPORTER ATP-BINDING PROTEIN"/>
    <property type="match status" value="1"/>
</dbReference>
<keyword evidence="4" id="KW-0067">ATP-binding</keyword>
<dbReference type="SUPFAM" id="SSF52540">
    <property type="entry name" value="P-loop containing nucleoside triphosphate hydrolases"/>
    <property type="match status" value="1"/>
</dbReference>
<dbReference type="InterPro" id="IPR003593">
    <property type="entry name" value="AAA+_ATPase"/>
</dbReference>
<dbReference type="PROSITE" id="PS00211">
    <property type="entry name" value="ABC_TRANSPORTER_1"/>
    <property type="match status" value="1"/>
</dbReference>
<gene>
    <name evidence="8" type="ORF">CCASEI_03565</name>
</gene>
<feature type="domain" description="Death" evidence="6">
    <location>
        <begin position="111"/>
        <end position="177"/>
    </location>
</feature>
<reference evidence="9" key="1">
    <citation type="submission" date="2013-02" db="EMBL/GenBank/DDBJ databases">
        <title>The complete genome sequence of Corynebacterium casei LMG S-19264 (=DSM 44701).</title>
        <authorList>
            <person name="Ruckert C."/>
            <person name="Albersmeier A."/>
            <person name="Kalinowski J."/>
        </authorList>
    </citation>
    <scope>NUCLEOTIDE SEQUENCE [LARGE SCALE GENOMIC DNA]</scope>
    <source>
        <strain evidence="9">LMG S-19264</strain>
    </source>
</reference>
<comment type="subcellular location">
    <subcellularLocation>
        <location evidence="1">Cell membrane</location>
        <topology evidence="1">Peripheral membrane protein</topology>
    </subcellularLocation>
</comment>
<dbReference type="InterPro" id="IPR050763">
    <property type="entry name" value="ABC_transporter_ATP-binding"/>
</dbReference>